<keyword evidence="8 9" id="KW-0472">Membrane</keyword>
<dbReference type="PANTHER" id="PTHR30413">
    <property type="entry name" value="INNER MEMBRANE TRANSPORT PERMEASE"/>
    <property type="match status" value="1"/>
</dbReference>
<sequence>MRARSTLAIQKDVVFAIFLREMSGRFSGYTFGNIWLVLEPLLMMGVFILLFGARGRGEFGYAEPPIFIFAGFLPFRLLWNSTMRNNMNALGSAKQLIGFRQVKLFDVFLARTLSEGALFFVVGTIIGLIFLWLGFDPVPKDFLGVFGYCFLLWLFAAGFGILACILSEITQEIQKVISLISMPLMILSAVFFPMSTIPEPYRSWLAYNPLVHFNEFIREHWLQAYTSPVADMEYLLAWTIGMLTVALATYRLRWKKVLAT</sequence>
<evidence type="ECO:0000313" key="12">
    <source>
        <dbReference type="Proteomes" id="UP000630923"/>
    </source>
</evidence>
<dbReference type="PROSITE" id="PS51012">
    <property type="entry name" value="ABC_TM2"/>
    <property type="match status" value="1"/>
</dbReference>
<organism evidence="11 12">
    <name type="scientific">Kordiimonas sediminis</name>
    <dbReference type="NCBI Taxonomy" id="1735581"/>
    <lineage>
        <taxon>Bacteria</taxon>
        <taxon>Pseudomonadati</taxon>
        <taxon>Pseudomonadota</taxon>
        <taxon>Alphaproteobacteria</taxon>
        <taxon>Kordiimonadales</taxon>
        <taxon>Kordiimonadaceae</taxon>
        <taxon>Kordiimonas</taxon>
    </lineage>
</organism>
<dbReference type="AlphaFoldDB" id="A0A919APE4"/>
<accession>A0A919APE4</accession>
<evidence type="ECO:0000256" key="7">
    <source>
        <dbReference type="ARBA" id="ARBA00022989"/>
    </source>
</evidence>
<feature type="transmembrane region" description="Helical" evidence="9">
    <location>
        <begin position="108"/>
        <end position="133"/>
    </location>
</feature>
<proteinExistence type="inferred from homology"/>
<reference evidence="11" key="1">
    <citation type="journal article" date="2014" name="Int. J. Syst. Evol. Microbiol.">
        <title>Complete genome sequence of Corynebacterium casei LMG S-19264T (=DSM 44701T), isolated from a smear-ripened cheese.</title>
        <authorList>
            <consortium name="US DOE Joint Genome Institute (JGI-PGF)"/>
            <person name="Walter F."/>
            <person name="Albersmeier A."/>
            <person name="Kalinowski J."/>
            <person name="Ruckert C."/>
        </authorList>
    </citation>
    <scope>NUCLEOTIDE SEQUENCE</scope>
    <source>
        <strain evidence="11">KCTC 42590</strain>
    </source>
</reference>
<feature type="domain" description="ABC transmembrane type-2" evidence="10">
    <location>
        <begin position="31"/>
        <end position="253"/>
    </location>
</feature>
<evidence type="ECO:0000259" key="10">
    <source>
        <dbReference type="PROSITE" id="PS51012"/>
    </source>
</evidence>
<evidence type="ECO:0000256" key="5">
    <source>
        <dbReference type="ARBA" id="ARBA00022519"/>
    </source>
</evidence>
<dbReference type="PRINTS" id="PR00164">
    <property type="entry name" value="ABC2TRNSPORT"/>
</dbReference>
<evidence type="ECO:0000256" key="9">
    <source>
        <dbReference type="RuleBase" id="RU361157"/>
    </source>
</evidence>
<evidence type="ECO:0000256" key="2">
    <source>
        <dbReference type="ARBA" id="ARBA00007783"/>
    </source>
</evidence>
<keyword evidence="12" id="KW-1185">Reference proteome</keyword>
<dbReference type="GO" id="GO:0043190">
    <property type="term" value="C:ATP-binding cassette (ABC) transporter complex"/>
    <property type="evidence" value="ECO:0007669"/>
    <property type="project" value="InterPro"/>
</dbReference>
<evidence type="ECO:0000313" key="11">
    <source>
        <dbReference type="EMBL" id="GHF18389.1"/>
    </source>
</evidence>
<feature type="transmembrane region" description="Helical" evidence="9">
    <location>
        <begin position="59"/>
        <end position="79"/>
    </location>
</feature>
<keyword evidence="3 9" id="KW-0813">Transport</keyword>
<dbReference type="PANTHER" id="PTHR30413:SF8">
    <property type="entry name" value="TRANSPORT PERMEASE PROTEIN"/>
    <property type="match status" value="1"/>
</dbReference>
<feature type="transmembrane region" description="Helical" evidence="9">
    <location>
        <begin position="145"/>
        <end position="165"/>
    </location>
</feature>
<keyword evidence="5" id="KW-0997">Cell inner membrane</keyword>
<dbReference type="RefSeq" id="WP_191250654.1">
    <property type="nucleotide sequence ID" value="NZ_BNCI01000001.1"/>
</dbReference>
<dbReference type="InterPro" id="IPR000412">
    <property type="entry name" value="ABC_2_transport"/>
</dbReference>
<feature type="transmembrane region" description="Helical" evidence="9">
    <location>
        <begin position="177"/>
        <end position="197"/>
    </location>
</feature>
<evidence type="ECO:0000256" key="4">
    <source>
        <dbReference type="ARBA" id="ARBA00022475"/>
    </source>
</evidence>
<keyword evidence="6 9" id="KW-0812">Transmembrane</keyword>
<dbReference type="GO" id="GO:0140359">
    <property type="term" value="F:ABC-type transporter activity"/>
    <property type="evidence" value="ECO:0007669"/>
    <property type="project" value="InterPro"/>
</dbReference>
<comment type="caution">
    <text evidence="11">The sequence shown here is derived from an EMBL/GenBank/DDBJ whole genome shotgun (WGS) entry which is preliminary data.</text>
</comment>
<evidence type="ECO:0000256" key="8">
    <source>
        <dbReference type="ARBA" id="ARBA00023136"/>
    </source>
</evidence>
<dbReference type="EMBL" id="BNCI01000001">
    <property type="protein sequence ID" value="GHF18389.1"/>
    <property type="molecule type" value="Genomic_DNA"/>
</dbReference>
<feature type="transmembrane region" description="Helical" evidence="9">
    <location>
        <begin position="29"/>
        <end position="53"/>
    </location>
</feature>
<comment type="similarity">
    <text evidence="2 9">Belongs to the ABC-2 integral membrane protein family.</text>
</comment>
<evidence type="ECO:0000256" key="6">
    <source>
        <dbReference type="ARBA" id="ARBA00022692"/>
    </source>
</evidence>
<keyword evidence="7 9" id="KW-1133">Transmembrane helix</keyword>
<dbReference type="Proteomes" id="UP000630923">
    <property type="component" value="Unassembled WGS sequence"/>
</dbReference>
<dbReference type="InterPro" id="IPR047817">
    <property type="entry name" value="ABC2_TM_bact-type"/>
</dbReference>
<reference evidence="11" key="2">
    <citation type="submission" date="2020-09" db="EMBL/GenBank/DDBJ databases">
        <authorList>
            <person name="Sun Q."/>
            <person name="Kim S."/>
        </authorList>
    </citation>
    <scope>NUCLEOTIDE SEQUENCE</scope>
    <source>
        <strain evidence="11">KCTC 42590</strain>
    </source>
</reference>
<keyword evidence="4 9" id="KW-1003">Cell membrane</keyword>
<evidence type="ECO:0000256" key="1">
    <source>
        <dbReference type="ARBA" id="ARBA00004429"/>
    </source>
</evidence>
<gene>
    <name evidence="11" type="primary">kpsM</name>
    <name evidence="11" type="ORF">GCM10017044_11140</name>
</gene>
<dbReference type="GO" id="GO:0015920">
    <property type="term" value="P:lipopolysaccharide transport"/>
    <property type="evidence" value="ECO:0007669"/>
    <property type="project" value="TreeGrafter"/>
</dbReference>
<dbReference type="InterPro" id="IPR013525">
    <property type="entry name" value="ABC2_TM"/>
</dbReference>
<name>A0A919APE4_9PROT</name>
<comment type="subcellular location">
    <subcellularLocation>
        <location evidence="1 9">Cell inner membrane</location>
        <topology evidence="1 9">Multi-pass membrane protein</topology>
    </subcellularLocation>
</comment>
<feature type="transmembrane region" description="Helical" evidence="9">
    <location>
        <begin position="235"/>
        <end position="252"/>
    </location>
</feature>
<dbReference type="Pfam" id="PF01061">
    <property type="entry name" value="ABC2_membrane"/>
    <property type="match status" value="1"/>
</dbReference>
<evidence type="ECO:0000256" key="3">
    <source>
        <dbReference type="ARBA" id="ARBA00022448"/>
    </source>
</evidence>
<protein>
    <recommendedName>
        <fullName evidence="9">Transport permease protein</fullName>
    </recommendedName>
</protein>